<dbReference type="Proteomes" id="UP000023152">
    <property type="component" value="Unassembled WGS sequence"/>
</dbReference>
<evidence type="ECO:0000313" key="1">
    <source>
        <dbReference type="EMBL" id="ETO12940.1"/>
    </source>
</evidence>
<sequence>MVLLFLWFEFSNKIKNCGYLKLVCFCMEMKLKNSQREKSCACKKNLFYYIKEILAYKNLTETRNFVAPAGDISDDNISRSSDQSDFINHSSKENIYVDITVNNGETYVLFYLKSVAFTKFVMNAKSDHIYTLLYLFFNDFSEDDEFNVHLLNDAKIFESICQEFLSEIEEKNCGRY</sequence>
<protein>
    <submittedName>
        <fullName evidence="1">Uncharacterized protein</fullName>
    </submittedName>
</protein>
<organism evidence="1 2">
    <name type="scientific">Reticulomyxa filosa</name>
    <dbReference type="NCBI Taxonomy" id="46433"/>
    <lineage>
        <taxon>Eukaryota</taxon>
        <taxon>Sar</taxon>
        <taxon>Rhizaria</taxon>
        <taxon>Retaria</taxon>
        <taxon>Foraminifera</taxon>
        <taxon>Monothalamids</taxon>
        <taxon>Reticulomyxidae</taxon>
        <taxon>Reticulomyxa</taxon>
    </lineage>
</organism>
<accession>X6MIR2</accession>
<evidence type="ECO:0000313" key="2">
    <source>
        <dbReference type="Proteomes" id="UP000023152"/>
    </source>
</evidence>
<comment type="caution">
    <text evidence="1">The sequence shown here is derived from an EMBL/GenBank/DDBJ whole genome shotgun (WGS) entry which is preliminary data.</text>
</comment>
<proteinExistence type="predicted"/>
<dbReference type="EMBL" id="ASPP01020958">
    <property type="protein sequence ID" value="ETO12940.1"/>
    <property type="molecule type" value="Genomic_DNA"/>
</dbReference>
<name>X6MIR2_RETFI</name>
<dbReference type="AlphaFoldDB" id="X6MIR2"/>
<gene>
    <name evidence="1" type="ORF">RFI_24438</name>
</gene>
<reference evidence="1 2" key="1">
    <citation type="journal article" date="2013" name="Curr. Biol.">
        <title>The Genome of the Foraminiferan Reticulomyxa filosa.</title>
        <authorList>
            <person name="Glockner G."/>
            <person name="Hulsmann N."/>
            <person name="Schleicher M."/>
            <person name="Noegel A.A."/>
            <person name="Eichinger L."/>
            <person name="Gallinger C."/>
            <person name="Pawlowski J."/>
            <person name="Sierra R."/>
            <person name="Euteneuer U."/>
            <person name="Pillet L."/>
            <person name="Moustafa A."/>
            <person name="Platzer M."/>
            <person name="Groth M."/>
            <person name="Szafranski K."/>
            <person name="Schliwa M."/>
        </authorList>
    </citation>
    <scope>NUCLEOTIDE SEQUENCE [LARGE SCALE GENOMIC DNA]</scope>
</reference>
<keyword evidence="2" id="KW-1185">Reference proteome</keyword>